<gene>
    <name evidence="1" type="ORF">Dform_01610</name>
</gene>
<protein>
    <recommendedName>
        <fullName evidence="3">Alpha/beta hydrolase family protein</fullName>
    </recommendedName>
</protein>
<evidence type="ECO:0000313" key="2">
    <source>
        <dbReference type="Proteomes" id="UP000185934"/>
    </source>
</evidence>
<sequence>MGITDPYVYERVSRCSEVPIQSPPGFSKLAVAFPSAAGNGSPMGDVTGVCYLPKSPGRSPLVVLVHGVGDSSTVPCHGLARSLVRAGIASFVIYLPIHSRRLPAGMKERFYQLTIEEWFELYRVSVINIRQALDWAETRADIDSSRMGVAGISFGGYVTGIALGVDDRLKSGAMLLACGNLEKVGFTRSTRRIPRWDVSREFYRASQKSYLDYIDEVDKLGLEQVVPPKSSYSFDPYTFASKIRRKRVFLTNALWDEYFPREAAGEFLEACGCPPHLWLPSGHATAWLFYPLIAKNVLKLFKGSFFDKLSTS</sequence>
<accession>A0A1P8F8X9</accession>
<dbReference type="PANTHER" id="PTHR22946">
    <property type="entry name" value="DIENELACTONE HYDROLASE DOMAIN-CONTAINING PROTEIN-RELATED"/>
    <property type="match status" value="1"/>
</dbReference>
<reference evidence="2" key="1">
    <citation type="submission" date="2016-11" db="EMBL/GenBank/DDBJ databases">
        <title>Dehalogenimonas formicexedens sp. nov., a chlorinated alkane respiring bacterium isolated from contaminated groundwater.</title>
        <authorList>
            <person name="Key T.A."/>
            <person name="Bowman K.S."/>
            <person name="Lee I."/>
            <person name="Chun J."/>
            <person name="Albuquerque L."/>
            <person name="da Costa M.S."/>
            <person name="Rainey F.A."/>
            <person name="Moe W.M."/>
        </authorList>
    </citation>
    <scope>NUCLEOTIDE SEQUENCE [LARGE SCALE GENOMIC DNA]</scope>
    <source>
        <strain evidence="2">NSZ-14</strain>
    </source>
</reference>
<dbReference type="PANTHER" id="PTHR22946:SF0">
    <property type="entry name" value="DIENELACTONE HYDROLASE DOMAIN-CONTAINING PROTEIN"/>
    <property type="match status" value="1"/>
</dbReference>
<evidence type="ECO:0000313" key="1">
    <source>
        <dbReference type="EMBL" id="APV44931.1"/>
    </source>
</evidence>
<organism evidence="1 2">
    <name type="scientific">Dehalogenimonas formicexedens</name>
    <dbReference type="NCBI Taxonomy" id="1839801"/>
    <lineage>
        <taxon>Bacteria</taxon>
        <taxon>Bacillati</taxon>
        <taxon>Chloroflexota</taxon>
        <taxon>Dehalococcoidia</taxon>
        <taxon>Dehalococcoidales</taxon>
        <taxon>Dehalococcoidaceae</taxon>
        <taxon>Dehalogenimonas</taxon>
    </lineage>
</organism>
<dbReference type="KEGG" id="dfo:Dform_01610"/>
<dbReference type="InterPro" id="IPR019149">
    <property type="entry name" value="ABHD18"/>
</dbReference>
<dbReference type="EMBL" id="CP018258">
    <property type="protein sequence ID" value="APV44931.1"/>
    <property type="molecule type" value="Genomic_DNA"/>
</dbReference>
<evidence type="ECO:0008006" key="3">
    <source>
        <dbReference type="Google" id="ProtNLM"/>
    </source>
</evidence>
<dbReference type="RefSeq" id="WP_145925555.1">
    <property type="nucleotide sequence ID" value="NZ_CP018258.1"/>
</dbReference>
<dbReference type="Pfam" id="PF09752">
    <property type="entry name" value="ABHD18"/>
    <property type="match status" value="1"/>
</dbReference>
<dbReference type="OrthoDB" id="108903at2"/>
<keyword evidence="2" id="KW-1185">Reference proteome</keyword>
<dbReference type="InterPro" id="IPR029058">
    <property type="entry name" value="AB_hydrolase_fold"/>
</dbReference>
<dbReference type="Gene3D" id="3.40.50.1820">
    <property type="entry name" value="alpha/beta hydrolase"/>
    <property type="match status" value="1"/>
</dbReference>
<dbReference type="AlphaFoldDB" id="A0A1P8F8X9"/>
<dbReference type="InterPro" id="IPR050261">
    <property type="entry name" value="FrsA_esterase"/>
</dbReference>
<name>A0A1P8F8X9_9CHLR</name>
<dbReference type="Proteomes" id="UP000185934">
    <property type="component" value="Chromosome"/>
</dbReference>
<dbReference type="STRING" id="1839801.Dform_01610"/>
<proteinExistence type="predicted"/>
<dbReference type="SUPFAM" id="SSF53474">
    <property type="entry name" value="alpha/beta-Hydrolases"/>
    <property type="match status" value="1"/>
</dbReference>